<name>A0AA40HRK0_CNENI</name>
<dbReference type="AlphaFoldDB" id="A0AA40HRK0"/>
<reference evidence="1" key="1">
    <citation type="submission" date="2023-06" db="EMBL/GenBank/DDBJ databases">
        <title>Reference genome for the Northern bat (Eptesicus nilssonii), a most northern bat species.</title>
        <authorList>
            <person name="Laine V.N."/>
            <person name="Pulliainen A.T."/>
            <person name="Lilley T.M."/>
        </authorList>
    </citation>
    <scope>NUCLEOTIDE SEQUENCE</scope>
    <source>
        <strain evidence="1">BLF_Eptnil</strain>
        <tissue evidence="1">Kidney</tissue>
    </source>
</reference>
<evidence type="ECO:0000313" key="2">
    <source>
        <dbReference type="Proteomes" id="UP001177744"/>
    </source>
</evidence>
<sequence length="127" mass="13897">MGVGGKVEDSVLDVAFERPVRNAGGNFSRLSGLETGEEVWFHQSMSVMGNLLIIDALPPPARLRNAGRGEEAAEEKLETSRGWFMRFKERSCFHHIKVQGDAGSADVETAANYPEDIAEIINEGGYT</sequence>
<keyword evidence="2" id="KW-1185">Reference proteome</keyword>
<dbReference type="EMBL" id="JAULJE010000013">
    <property type="protein sequence ID" value="KAK1336146.1"/>
    <property type="molecule type" value="Genomic_DNA"/>
</dbReference>
<comment type="caution">
    <text evidence="1">The sequence shown here is derived from an EMBL/GenBank/DDBJ whole genome shotgun (WGS) entry which is preliminary data.</text>
</comment>
<protein>
    <recommendedName>
        <fullName evidence="3">HTH CENPB-type domain-containing protein</fullName>
    </recommendedName>
</protein>
<organism evidence="1 2">
    <name type="scientific">Cnephaeus nilssonii</name>
    <name type="common">Northern bat</name>
    <name type="synonym">Eptesicus nilssonii</name>
    <dbReference type="NCBI Taxonomy" id="3371016"/>
    <lineage>
        <taxon>Eukaryota</taxon>
        <taxon>Metazoa</taxon>
        <taxon>Chordata</taxon>
        <taxon>Craniata</taxon>
        <taxon>Vertebrata</taxon>
        <taxon>Euteleostomi</taxon>
        <taxon>Mammalia</taxon>
        <taxon>Eutheria</taxon>
        <taxon>Laurasiatheria</taxon>
        <taxon>Chiroptera</taxon>
        <taxon>Yangochiroptera</taxon>
        <taxon>Vespertilionidae</taxon>
        <taxon>Cnephaeus</taxon>
    </lineage>
</organism>
<evidence type="ECO:0008006" key="3">
    <source>
        <dbReference type="Google" id="ProtNLM"/>
    </source>
</evidence>
<dbReference type="Proteomes" id="UP001177744">
    <property type="component" value="Unassembled WGS sequence"/>
</dbReference>
<accession>A0AA40HRK0</accession>
<proteinExistence type="predicted"/>
<evidence type="ECO:0000313" key="1">
    <source>
        <dbReference type="EMBL" id="KAK1336146.1"/>
    </source>
</evidence>
<gene>
    <name evidence="1" type="ORF">QTO34_003948</name>
</gene>